<gene>
    <name evidence="6" type="primary">LOC102806637</name>
</gene>
<evidence type="ECO:0000256" key="1">
    <source>
        <dbReference type="ARBA" id="ARBA00022723"/>
    </source>
</evidence>
<dbReference type="InterPro" id="IPR027377">
    <property type="entry name" value="ZAR1/RTP1-5-like_Znf-3CxxC"/>
</dbReference>
<keyword evidence="1" id="KW-0479">Metal-binding</keyword>
<proteinExistence type="predicted"/>
<dbReference type="SMART" id="SM01328">
    <property type="entry name" value="zf-3CxxC"/>
    <property type="match status" value="1"/>
</dbReference>
<evidence type="ECO:0000259" key="4">
    <source>
        <dbReference type="SMART" id="SM01328"/>
    </source>
</evidence>
<keyword evidence="5" id="KW-1185">Reference proteome</keyword>
<name>A0ABM0MIW5_SACKO</name>
<organism evidence="5 6">
    <name type="scientific">Saccoglossus kowalevskii</name>
    <name type="common">Acorn worm</name>
    <dbReference type="NCBI Taxonomy" id="10224"/>
    <lineage>
        <taxon>Eukaryota</taxon>
        <taxon>Metazoa</taxon>
        <taxon>Hemichordata</taxon>
        <taxon>Enteropneusta</taxon>
        <taxon>Harrimaniidae</taxon>
        <taxon>Saccoglossus</taxon>
    </lineage>
</organism>
<protein>
    <submittedName>
        <fullName evidence="6">Uncharacterized protein LOC102806637</fullName>
    </submittedName>
</protein>
<keyword evidence="2" id="KW-0863">Zinc-finger</keyword>
<accession>A0ABM0MIW5</accession>
<dbReference type="Pfam" id="PF13695">
    <property type="entry name" value="Zn_ribbon_3CxxC"/>
    <property type="match status" value="1"/>
</dbReference>
<dbReference type="RefSeq" id="XP_006819956.1">
    <property type="nucleotide sequence ID" value="XM_006819893.1"/>
</dbReference>
<keyword evidence="3" id="KW-0862">Zinc</keyword>
<evidence type="ECO:0000313" key="5">
    <source>
        <dbReference type="Proteomes" id="UP000694865"/>
    </source>
</evidence>
<feature type="domain" description="3CxxC-type" evidence="4">
    <location>
        <begin position="29"/>
        <end position="131"/>
    </location>
</feature>
<reference evidence="6" key="1">
    <citation type="submission" date="2025-08" db="UniProtKB">
        <authorList>
            <consortium name="RefSeq"/>
        </authorList>
    </citation>
    <scope>IDENTIFICATION</scope>
    <source>
        <tissue evidence="6">Testes</tissue>
    </source>
</reference>
<evidence type="ECO:0000256" key="2">
    <source>
        <dbReference type="ARBA" id="ARBA00022771"/>
    </source>
</evidence>
<evidence type="ECO:0000256" key="3">
    <source>
        <dbReference type="ARBA" id="ARBA00022833"/>
    </source>
</evidence>
<evidence type="ECO:0000313" key="6">
    <source>
        <dbReference type="RefSeq" id="XP_006819956.1"/>
    </source>
</evidence>
<dbReference type="GeneID" id="102806637"/>
<sequence length="141" mass="16481">MAAIIRNAMQEYNVYPSDIDGKYKLQNVRGNAHSRCSRKTCGKSWGSHLGWITIDFQQRRISKFWQQKCKSCGQTERMHFSPDELARMIEIALIRCLALIDGTYVDNRRDGEDTTIAKPHKPELCEKCKWGERRCWVSRAR</sequence>
<dbReference type="Proteomes" id="UP000694865">
    <property type="component" value="Unplaced"/>
</dbReference>